<dbReference type="PROSITE" id="PS50987">
    <property type="entry name" value="HTH_ARSR_2"/>
    <property type="match status" value="1"/>
</dbReference>
<protein>
    <submittedName>
        <fullName evidence="5">HTH-type transcriptional repressor AseR</fullName>
    </submittedName>
</protein>
<name>A0A348AGE8_9FIRM</name>
<dbReference type="PANTHER" id="PTHR33154">
    <property type="entry name" value="TRANSCRIPTIONAL REGULATOR, ARSR FAMILY"/>
    <property type="match status" value="1"/>
</dbReference>
<reference evidence="5 6" key="1">
    <citation type="journal article" date="2018" name="Int. J. Syst. Evol. Microbiol.">
        <title>Methylomusa anaerophila gen. nov., sp. nov., an anaerobic methanol-utilizing bacterium isolated from a microbial fuel cell.</title>
        <authorList>
            <person name="Amano N."/>
            <person name="Yamamuro A."/>
            <person name="Miyahara M."/>
            <person name="Kouzuma A."/>
            <person name="Abe T."/>
            <person name="Watanabe K."/>
        </authorList>
    </citation>
    <scope>NUCLEOTIDE SEQUENCE [LARGE SCALE GENOMIC DNA]</scope>
    <source>
        <strain evidence="5 6">MMFC1</strain>
    </source>
</reference>
<dbReference type="SUPFAM" id="SSF46785">
    <property type="entry name" value="Winged helix' DNA-binding domain"/>
    <property type="match status" value="1"/>
</dbReference>
<dbReference type="SMART" id="SM00418">
    <property type="entry name" value="HTH_ARSR"/>
    <property type="match status" value="1"/>
</dbReference>
<dbReference type="Proteomes" id="UP000276437">
    <property type="component" value="Chromosome"/>
</dbReference>
<dbReference type="GO" id="GO:0003677">
    <property type="term" value="F:DNA binding"/>
    <property type="evidence" value="ECO:0007669"/>
    <property type="project" value="UniProtKB-KW"/>
</dbReference>
<evidence type="ECO:0000259" key="4">
    <source>
        <dbReference type="PROSITE" id="PS50987"/>
    </source>
</evidence>
<dbReference type="OrthoDB" id="9798835at2"/>
<evidence type="ECO:0000313" key="5">
    <source>
        <dbReference type="EMBL" id="BBB90146.1"/>
    </source>
</evidence>
<proteinExistence type="predicted"/>
<dbReference type="InterPro" id="IPR036388">
    <property type="entry name" value="WH-like_DNA-bd_sf"/>
</dbReference>
<evidence type="ECO:0000313" key="6">
    <source>
        <dbReference type="Proteomes" id="UP000276437"/>
    </source>
</evidence>
<dbReference type="InterPro" id="IPR051081">
    <property type="entry name" value="HTH_MetalResp_TranReg"/>
</dbReference>
<dbReference type="InterPro" id="IPR011991">
    <property type="entry name" value="ArsR-like_HTH"/>
</dbReference>
<dbReference type="PROSITE" id="PS00846">
    <property type="entry name" value="HTH_ARSR_1"/>
    <property type="match status" value="1"/>
</dbReference>
<dbReference type="PANTHER" id="PTHR33154:SF18">
    <property type="entry name" value="ARSENICAL RESISTANCE OPERON REPRESSOR"/>
    <property type="match status" value="1"/>
</dbReference>
<keyword evidence="3" id="KW-0804">Transcription</keyword>
<dbReference type="Gene3D" id="1.10.10.10">
    <property type="entry name" value="Winged helix-like DNA-binding domain superfamily/Winged helix DNA-binding domain"/>
    <property type="match status" value="1"/>
</dbReference>
<evidence type="ECO:0000256" key="1">
    <source>
        <dbReference type="ARBA" id="ARBA00023015"/>
    </source>
</evidence>
<gene>
    <name evidence="5" type="primary">aseR_3</name>
    <name evidence="5" type="ORF">MAMMFC1_00794</name>
</gene>
<keyword evidence="1" id="KW-0805">Transcription regulation</keyword>
<dbReference type="KEGG" id="mana:MAMMFC1_00794"/>
<dbReference type="Pfam" id="PF01022">
    <property type="entry name" value="HTH_5"/>
    <property type="match status" value="1"/>
</dbReference>
<feature type="domain" description="HTH arsR-type" evidence="4">
    <location>
        <begin position="1"/>
        <end position="93"/>
    </location>
</feature>
<dbReference type="EMBL" id="AP018449">
    <property type="protein sequence ID" value="BBB90146.1"/>
    <property type="molecule type" value="Genomic_DNA"/>
</dbReference>
<dbReference type="CDD" id="cd00090">
    <property type="entry name" value="HTH_ARSR"/>
    <property type="match status" value="1"/>
</dbReference>
<evidence type="ECO:0000256" key="3">
    <source>
        <dbReference type="ARBA" id="ARBA00023163"/>
    </source>
</evidence>
<dbReference type="GO" id="GO:0003700">
    <property type="term" value="F:DNA-binding transcription factor activity"/>
    <property type="evidence" value="ECO:0007669"/>
    <property type="project" value="InterPro"/>
</dbReference>
<keyword evidence="2" id="KW-0238">DNA-binding</keyword>
<dbReference type="InterPro" id="IPR018334">
    <property type="entry name" value="ArsR_HTH"/>
</dbReference>
<keyword evidence="6" id="KW-1185">Reference proteome</keyword>
<dbReference type="InterPro" id="IPR036390">
    <property type="entry name" value="WH_DNA-bd_sf"/>
</dbReference>
<organism evidence="5 6">
    <name type="scientific">Methylomusa anaerophila</name>
    <dbReference type="NCBI Taxonomy" id="1930071"/>
    <lineage>
        <taxon>Bacteria</taxon>
        <taxon>Bacillati</taxon>
        <taxon>Bacillota</taxon>
        <taxon>Negativicutes</taxon>
        <taxon>Selenomonadales</taxon>
        <taxon>Sporomusaceae</taxon>
        <taxon>Methylomusa</taxon>
    </lineage>
</organism>
<dbReference type="NCBIfam" id="NF033788">
    <property type="entry name" value="HTH_metalloreg"/>
    <property type="match status" value="1"/>
</dbReference>
<dbReference type="AlphaFoldDB" id="A0A348AGE8"/>
<accession>A0A348AGE8</accession>
<dbReference type="RefSeq" id="WP_126306663.1">
    <property type="nucleotide sequence ID" value="NZ_AP018449.1"/>
</dbReference>
<sequence>MKKFVSIYKALGDEVRLAIIDMLLGKELCVCDINDACEISQPAVSHHLKILKNAGLLEDRREGKWIFYRINHETFKLTQSYFRKILEYEDELIRYYPCSSNRLAEDCDEEIKK</sequence>
<dbReference type="PRINTS" id="PR00778">
    <property type="entry name" value="HTHARSR"/>
</dbReference>
<evidence type="ECO:0000256" key="2">
    <source>
        <dbReference type="ARBA" id="ARBA00023125"/>
    </source>
</evidence>
<dbReference type="InterPro" id="IPR001845">
    <property type="entry name" value="HTH_ArsR_DNA-bd_dom"/>
</dbReference>